<dbReference type="PANTHER" id="PTHR42830:SF1">
    <property type="entry name" value="OSMOTICALLY INDUCIBLE FAMILY PROTEIN"/>
    <property type="match status" value="1"/>
</dbReference>
<gene>
    <name evidence="3" type="ORF">JCM19274_5578</name>
    <name evidence="2" type="ORF">JCM19300_1529</name>
</gene>
<dbReference type="GO" id="GO:0006979">
    <property type="term" value="P:response to oxidative stress"/>
    <property type="evidence" value="ECO:0007669"/>
    <property type="project" value="InterPro"/>
</dbReference>
<dbReference type="STRING" id="221126.SAMN04489722_102107"/>
<sequence>MKFTRKANAEWKGSGKDGQGNISTGSKVLDKTQYSFHTRFEDGEKGTNPEELIGAAHAGCFAMQLSFLLNENNFTTTTLDVDATVNFEDGAITKVTLNLVGDVPEIDAEQFQQIAHKAKEVCPISKLLNTEIELKVTLKKS</sequence>
<dbReference type="RefSeq" id="WP_042495227.1">
    <property type="nucleotide sequence ID" value="NZ_BBNQ01000003.1"/>
</dbReference>
<evidence type="ECO:0000313" key="5">
    <source>
        <dbReference type="Proteomes" id="UP000029644"/>
    </source>
</evidence>
<dbReference type="Gene3D" id="3.30.300.20">
    <property type="match status" value="1"/>
</dbReference>
<evidence type="ECO:0000313" key="2">
    <source>
        <dbReference type="EMBL" id="GAL61706.1"/>
    </source>
</evidence>
<dbReference type="NCBIfam" id="TIGR03562">
    <property type="entry name" value="osmo_induc_OsmC"/>
    <property type="match status" value="1"/>
</dbReference>
<organism evidence="3 4">
    <name type="scientific">Algibacter lectus</name>
    <dbReference type="NCBI Taxonomy" id="221126"/>
    <lineage>
        <taxon>Bacteria</taxon>
        <taxon>Pseudomonadati</taxon>
        <taxon>Bacteroidota</taxon>
        <taxon>Flavobacteriia</taxon>
        <taxon>Flavobacteriales</taxon>
        <taxon>Flavobacteriaceae</taxon>
        <taxon>Algibacter</taxon>
    </lineage>
</organism>
<dbReference type="Proteomes" id="UP000029643">
    <property type="component" value="Unassembled WGS sequence"/>
</dbReference>
<evidence type="ECO:0000313" key="4">
    <source>
        <dbReference type="Proteomes" id="UP000029643"/>
    </source>
</evidence>
<evidence type="ECO:0000256" key="1">
    <source>
        <dbReference type="SAM" id="MobiDB-lite"/>
    </source>
</evidence>
<dbReference type="Pfam" id="PF02566">
    <property type="entry name" value="OsmC"/>
    <property type="match status" value="1"/>
</dbReference>
<dbReference type="InterPro" id="IPR052707">
    <property type="entry name" value="OsmC_Ohr_Peroxiredoxin"/>
</dbReference>
<feature type="region of interest" description="Disordered" evidence="1">
    <location>
        <begin position="1"/>
        <end position="26"/>
    </location>
</feature>
<dbReference type="SUPFAM" id="SSF82784">
    <property type="entry name" value="OsmC-like"/>
    <property type="match status" value="1"/>
</dbReference>
<proteinExistence type="predicted"/>
<dbReference type="GO" id="GO:0004601">
    <property type="term" value="F:peroxidase activity"/>
    <property type="evidence" value="ECO:0007669"/>
    <property type="project" value="InterPro"/>
</dbReference>
<reference evidence="4 5" key="1">
    <citation type="journal article" date="2014" name="Genome Announc.">
        <title>Draft Genome Sequences of Marine Flavobacterium Algibacter lectus Strains SS8 and NR4.</title>
        <authorList>
            <person name="Takatani N."/>
            <person name="Nakanishi M."/>
            <person name="Meirelles P."/>
            <person name="Mino S."/>
            <person name="Suda W."/>
            <person name="Oshima K."/>
            <person name="Hattori M."/>
            <person name="Ohkuma M."/>
            <person name="Hosokawa M."/>
            <person name="Miyashita K."/>
            <person name="Thompson F.L."/>
            <person name="Niwa A."/>
            <person name="Sawabe T."/>
            <person name="Sawabe T."/>
        </authorList>
    </citation>
    <scope>NUCLEOTIDE SEQUENCE [LARGE SCALE GENOMIC DNA]</scope>
    <source>
        <strain evidence="3">JCM 19274</strain>
        <strain evidence="2 5">JCM 19300</strain>
        <strain evidence="4">JCM19274</strain>
    </source>
</reference>
<dbReference type="InterPro" id="IPR036102">
    <property type="entry name" value="OsmC/Ohrsf"/>
</dbReference>
<accession>A0A090WLC2</accession>
<dbReference type="InterPro" id="IPR015946">
    <property type="entry name" value="KH_dom-like_a/b"/>
</dbReference>
<dbReference type="EMBL" id="BBNQ01000003">
    <property type="protein sequence ID" value="GAL61706.1"/>
    <property type="molecule type" value="Genomic_DNA"/>
</dbReference>
<dbReference type="PANTHER" id="PTHR42830">
    <property type="entry name" value="OSMOTICALLY INDUCIBLE FAMILY PROTEIN"/>
    <property type="match status" value="1"/>
</dbReference>
<comment type="caution">
    <text evidence="3">The sequence shown here is derived from an EMBL/GenBank/DDBJ whole genome shotgun (WGS) entry which is preliminary data.</text>
</comment>
<dbReference type="EMBL" id="BBNU01000001">
    <property type="protein sequence ID" value="GAL77865.1"/>
    <property type="molecule type" value="Genomic_DNA"/>
</dbReference>
<evidence type="ECO:0000313" key="3">
    <source>
        <dbReference type="EMBL" id="GAL77865.1"/>
    </source>
</evidence>
<name>A0A090WLC2_9FLAO</name>
<dbReference type="AlphaFoldDB" id="A0A090WLC2"/>
<dbReference type="OrthoDB" id="9807532at2"/>
<dbReference type="Proteomes" id="UP000029644">
    <property type="component" value="Unassembled WGS sequence"/>
</dbReference>
<protein>
    <submittedName>
        <fullName evidence="3">Osmotically inducible protein C</fullName>
    </submittedName>
</protein>
<dbReference type="InterPro" id="IPR019904">
    <property type="entry name" value="Peroxiredoxin_OsmC"/>
</dbReference>
<dbReference type="InterPro" id="IPR003718">
    <property type="entry name" value="OsmC/Ohr_fam"/>
</dbReference>